<evidence type="ECO:0000313" key="3">
    <source>
        <dbReference type="Proteomes" id="UP000030653"/>
    </source>
</evidence>
<dbReference type="EMBL" id="JH795876">
    <property type="protein sequence ID" value="EJT97690.1"/>
    <property type="molecule type" value="Genomic_DNA"/>
</dbReference>
<sequence>MHTYSSLSIRSSSYNPSFRGSSFAISASTKPTTLLSIDTAPAPPATARGAPSIHFSHLPPSSPTPSASAPHTPTQAALGLPSTSGPTTEDKLSSLGLKPRFPRYSKPDPAHNPDPSSPALDNASILTLASTTADRRPGSVYPASRWEGWDEGEEEEGASVR</sequence>
<reference evidence="2 3" key="1">
    <citation type="journal article" date="2012" name="Science">
        <title>The Paleozoic origin of enzymatic lignin decomposition reconstructed from 31 fungal genomes.</title>
        <authorList>
            <person name="Floudas D."/>
            <person name="Binder M."/>
            <person name="Riley R."/>
            <person name="Barry K."/>
            <person name="Blanchette R.A."/>
            <person name="Henrissat B."/>
            <person name="Martinez A.T."/>
            <person name="Otillar R."/>
            <person name="Spatafora J.W."/>
            <person name="Yadav J.S."/>
            <person name="Aerts A."/>
            <person name="Benoit I."/>
            <person name="Boyd A."/>
            <person name="Carlson A."/>
            <person name="Copeland A."/>
            <person name="Coutinho P.M."/>
            <person name="de Vries R.P."/>
            <person name="Ferreira P."/>
            <person name="Findley K."/>
            <person name="Foster B."/>
            <person name="Gaskell J."/>
            <person name="Glotzer D."/>
            <person name="Gorecki P."/>
            <person name="Heitman J."/>
            <person name="Hesse C."/>
            <person name="Hori C."/>
            <person name="Igarashi K."/>
            <person name="Jurgens J.A."/>
            <person name="Kallen N."/>
            <person name="Kersten P."/>
            <person name="Kohler A."/>
            <person name="Kuees U."/>
            <person name="Kumar T.K.A."/>
            <person name="Kuo A."/>
            <person name="LaButti K."/>
            <person name="Larrondo L.F."/>
            <person name="Lindquist E."/>
            <person name="Ling A."/>
            <person name="Lombard V."/>
            <person name="Lucas S."/>
            <person name="Lundell T."/>
            <person name="Martin R."/>
            <person name="McLaughlin D.J."/>
            <person name="Morgenstern I."/>
            <person name="Morin E."/>
            <person name="Murat C."/>
            <person name="Nagy L.G."/>
            <person name="Nolan M."/>
            <person name="Ohm R.A."/>
            <person name="Patyshakuliyeva A."/>
            <person name="Rokas A."/>
            <person name="Ruiz-Duenas F.J."/>
            <person name="Sabat G."/>
            <person name="Salamov A."/>
            <person name="Samejima M."/>
            <person name="Schmutz J."/>
            <person name="Slot J.C."/>
            <person name="St John F."/>
            <person name="Stenlid J."/>
            <person name="Sun H."/>
            <person name="Sun S."/>
            <person name="Syed K."/>
            <person name="Tsang A."/>
            <person name="Wiebenga A."/>
            <person name="Young D."/>
            <person name="Pisabarro A."/>
            <person name="Eastwood D.C."/>
            <person name="Martin F."/>
            <person name="Cullen D."/>
            <person name="Grigoriev I.V."/>
            <person name="Hibbett D.S."/>
        </authorList>
    </citation>
    <scope>NUCLEOTIDE SEQUENCE [LARGE SCALE GENOMIC DNA]</scope>
    <source>
        <strain evidence="2 3">DJM-731 SS1</strain>
    </source>
</reference>
<name>M5FNM5_DACPD</name>
<dbReference type="AlphaFoldDB" id="M5FNM5"/>
<evidence type="ECO:0000313" key="2">
    <source>
        <dbReference type="EMBL" id="EJT97690.1"/>
    </source>
</evidence>
<feature type="compositionally biased region" description="Low complexity" evidence="1">
    <location>
        <begin position="1"/>
        <end position="17"/>
    </location>
</feature>
<accession>M5FNM5</accession>
<evidence type="ECO:0000256" key="1">
    <source>
        <dbReference type="SAM" id="MobiDB-lite"/>
    </source>
</evidence>
<keyword evidence="3" id="KW-1185">Reference proteome</keyword>
<feature type="compositionally biased region" description="Low complexity" evidence="1">
    <location>
        <begin position="64"/>
        <end position="77"/>
    </location>
</feature>
<dbReference type="RefSeq" id="XP_040624588.1">
    <property type="nucleotide sequence ID" value="XM_040773979.1"/>
</dbReference>
<protein>
    <submittedName>
        <fullName evidence="2">Uncharacterized protein</fullName>
    </submittedName>
</protein>
<feature type="region of interest" description="Disordered" evidence="1">
    <location>
        <begin position="35"/>
        <end position="161"/>
    </location>
</feature>
<dbReference type="OrthoDB" id="3269047at2759"/>
<feature type="compositionally biased region" description="Acidic residues" evidence="1">
    <location>
        <begin position="149"/>
        <end position="161"/>
    </location>
</feature>
<gene>
    <name evidence="2" type="ORF">DACRYDRAFT_25043</name>
</gene>
<organism evidence="2 3">
    <name type="scientific">Dacryopinax primogenitus (strain DJM 731)</name>
    <name type="common">Brown rot fungus</name>
    <dbReference type="NCBI Taxonomy" id="1858805"/>
    <lineage>
        <taxon>Eukaryota</taxon>
        <taxon>Fungi</taxon>
        <taxon>Dikarya</taxon>
        <taxon>Basidiomycota</taxon>
        <taxon>Agaricomycotina</taxon>
        <taxon>Dacrymycetes</taxon>
        <taxon>Dacrymycetales</taxon>
        <taxon>Dacrymycetaceae</taxon>
        <taxon>Dacryopinax</taxon>
    </lineage>
</organism>
<feature type="region of interest" description="Disordered" evidence="1">
    <location>
        <begin position="1"/>
        <end position="22"/>
    </location>
</feature>
<feature type="non-terminal residue" evidence="2">
    <location>
        <position position="161"/>
    </location>
</feature>
<dbReference type="HOGENOM" id="CLU_1647739_0_0_1"/>
<dbReference type="GeneID" id="63689041"/>
<proteinExistence type="predicted"/>
<dbReference type="Proteomes" id="UP000030653">
    <property type="component" value="Unassembled WGS sequence"/>
</dbReference>